<gene>
    <name evidence="1" type="ORF">Daura_28775</name>
</gene>
<sequence length="77" mass="8559">MTDALEHVTAWLLARHPDLSGIDPDDDLIESRLIDSLGFLEFLALIERLTGRPVDVEATGIDCFRSLSNLDRAFFAA</sequence>
<dbReference type="SUPFAM" id="SSF47336">
    <property type="entry name" value="ACP-like"/>
    <property type="match status" value="1"/>
</dbReference>
<evidence type="ECO:0000313" key="1">
    <source>
        <dbReference type="EMBL" id="UWZ50806.1"/>
    </source>
</evidence>
<dbReference type="OrthoDB" id="3396741at2"/>
<dbReference type="InterPro" id="IPR036736">
    <property type="entry name" value="ACP-like_sf"/>
</dbReference>
<organism evidence="1 2">
    <name type="scientific">Dactylosporangium aurantiacum</name>
    <dbReference type="NCBI Taxonomy" id="35754"/>
    <lineage>
        <taxon>Bacteria</taxon>
        <taxon>Bacillati</taxon>
        <taxon>Actinomycetota</taxon>
        <taxon>Actinomycetes</taxon>
        <taxon>Micromonosporales</taxon>
        <taxon>Micromonosporaceae</taxon>
        <taxon>Dactylosporangium</taxon>
    </lineage>
</organism>
<dbReference type="RefSeq" id="WP_033358279.1">
    <property type="nucleotide sequence ID" value="NZ_CP073767.1"/>
</dbReference>
<protein>
    <recommendedName>
        <fullName evidence="3">Carrier domain-containing protein</fullName>
    </recommendedName>
</protein>
<keyword evidence="2" id="KW-1185">Reference proteome</keyword>
<dbReference type="AlphaFoldDB" id="A0A9Q9I7Y3"/>
<evidence type="ECO:0008006" key="3">
    <source>
        <dbReference type="Google" id="ProtNLM"/>
    </source>
</evidence>
<reference evidence="1" key="1">
    <citation type="submission" date="2021-04" db="EMBL/GenBank/DDBJ databases">
        <title>Dactylosporangium aurantiacum NRRL B-8018 full assembly.</title>
        <authorList>
            <person name="Hartkoorn R.C."/>
            <person name="Beaudoing E."/>
            <person name="Hot D."/>
        </authorList>
    </citation>
    <scope>NUCLEOTIDE SEQUENCE</scope>
    <source>
        <strain evidence="1">NRRL B-8018</strain>
    </source>
</reference>
<dbReference type="Proteomes" id="UP001058003">
    <property type="component" value="Chromosome"/>
</dbReference>
<dbReference type="EMBL" id="CP073767">
    <property type="protein sequence ID" value="UWZ50806.1"/>
    <property type="molecule type" value="Genomic_DNA"/>
</dbReference>
<evidence type="ECO:0000313" key="2">
    <source>
        <dbReference type="Proteomes" id="UP001058003"/>
    </source>
</evidence>
<dbReference type="KEGG" id="daur:Daura_28775"/>
<proteinExistence type="predicted"/>
<accession>A0A9Q9I7Y3</accession>
<name>A0A9Q9I7Y3_9ACTN</name>
<dbReference type="Gene3D" id="1.10.1200.10">
    <property type="entry name" value="ACP-like"/>
    <property type="match status" value="1"/>
</dbReference>